<dbReference type="InterPro" id="IPR009030">
    <property type="entry name" value="Growth_fac_rcpt_cys_sf"/>
</dbReference>
<feature type="non-terminal residue" evidence="4">
    <location>
        <position position="1273"/>
    </location>
</feature>
<organism evidence="4 5">
    <name type="scientific">Tetraparma gracilis</name>
    <dbReference type="NCBI Taxonomy" id="2962635"/>
    <lineage>
        <taxon>Eukaryota</taxon>
        <taxon>Sar</taxon>
        <taxon>Stramenopiles</taxon>
        <taxon>Ochrophyta</taxon>
        <taxon>Bolidophyceae</taxon>
        <taxon>Parmales</taxon>
        <taxon>Triparmaceae</taxon>
        <taxon>Tetraparma</taxon>
    </lineage>
</organism>
<gene>
    <name evidence="4" type="ORF">TeGR_g9691</name>
</gene>
<keyword evidence="5" id="KW-1185">Reference proteome</keyword>
<name>A0ABQ6M5J9_9STRA</name>
<dbReference type="PANTHER" id="PTHR46967">
    <property type="entry name" value="INSULIN-LIKE GROWTH FACTOR BINDING PROTEIN,N-TERMINAL"/>
    <property type="match status" value="1"/>
</dbReference>
<evidence type="ECO:0000256" key="2">
    <source>
        <dbReference type="SAM" id="Phobius"/>
    </source>
</evidence>
<dbReference type="Proteomes" id="UP001165060">
    <property type="component" value="Unassembled WGS sequence"/>
</dbReference>
<comment type="caution">
    <text evidence="4">The sequence shown here is derived from an EMBL/GenBank/DDBJ whole genome shotgun (WGS) entry which is preliminary data.</text>
</comment>
<feature type="region of interest" description="Disordered" evidence="1">
    <location>
        <begin position="1158"/>
        <end position="1273"/>
    </location>
</feature>
<reference evidence="4 5" key="1">
    <citation type="journal article" date="2023" name="Commun. Biol.">
        <title>Genome analysis of Parmales, the sister group of diatoms, reveals the evolutionary specialization of diatoms from phago-mixotrophs to photoautotrophs.</title>
        <authorList>
            <person name="Ban H."/>
            <person name="Sato S."/>
            <person name="Yoshikawa S."/>
            <person name="Yamada K."/>
            <person name="Nakamura Y."/>
            <person name="Ichinomiya M."/>
            <person name="Sato N."/>
            <person name="Blanc-Mathieu R."/>
            <person name="Endo H."/>
            <person name="Kuwata A."/>
            <person name="Ogata H."/>
        </authorList>
    </citation>
    <scope>NUCLEOTIDE SEQUENCE [LARGE SCALE GENOMIC DNA]</scope>
</reference>
<feature type="transmembrane region" description="Helical" evidence="2">
    <location>
        <begin position="1000"/>
        <end position="1020"/>
    </location>
</feature>
<sequence>MECTNSEGESGQYPGTKYRICDPAVDNIYEVECSPCAPGYFSTYLSEDACSICPEGTASDPADCTTCPAGTSAAAGSATCSECEAGSYGAAEGALSCSLCPAGTANTNTGSVSEDDCLQCIESLSFGEPGSATCAPAPEHCLEVRFVDSCVGTLGGTKLAGVFVLWEGECANTGGRPAYYNSLTENFLFYYSPNPSLGWMIAPGCGMSSGIWAHGGAGGHPFEDTAATWQCGNNGAFVPRSASIECSFYDGQPLPCSRGKYEPAGEAPGGECSSSCPPHLPTSPPGSNSLSSCMAIGSNFLLVSSATDRLMELNIDASDFSLAIEGGDLREPWGVACVSEILCLVGNDQGSNVVAVNLRGEVMGVFAHVGSPLGLLHIKHRNLLAVASRAGNGEVFLFDLADLNLEQPLQESDAVQTIVISASDGVPMYISLGEHDSELLITTSAGKVLRRCLEGTGCTPQTRNSVMMQYGGSYLRGIGVLDETYIVADTSKIYKCPLTSVGISKSNCEIFADQPQGTDWDPTNVLVDPIKRLVFVVDLFYSDVLVLDFDGAFLAPLASSRGALMLPRAMAQRPGLYAPLSPSHPPSSLPAAGERIEVALSMMDAYNFTVSNSHPTSAHDLALEVSASGYITGTNFTTTIAGEILYDKNSPAHASLTASVVIPYAGDWSVSVTQGTYNVQHFLGSPQVVTLAPAGTDPASCVVEIPNGRSITAGSSFEAVVRPFDGFENPTSHSEDSFKSRVELGNSEENFGNRHVLSSDHTFSELQTVAGAYKLFLYHTNTQREVAGSPISFDVLPAAPSAATSTVSAGDMTSILSAFDTTLSLQAFINDAFGNEVLDAPGVVVQVQGLDSLDPAAVVEHVLEGPRFSHTVTVPQDLEATLTISFSLDGVQIGEPVEITVAPTPPDHTIVYIVVVSSILLLVATAAYCLQRVQMKKQRKLERVERQKELKLSMDEKLVKDYTNKMKKQRVYFALEVGDVVSDLSKAIYLAATFTAGREWFLALVVAVGLLALVQAYISIPVRRKMLKHYEGIIEGDMLHIYAEAEYGEKKEGERTVGEDNLKLNEKTAKIEDLPGLFVFMVEMAAFPEGLSWVSAATGVFSGLMLGRKFSGGAKKEELVAKKREIEEEMDKLGGAARLSLRGSMKAVESVFGRAAAREMEGEVEEDLGAGEEGGGGGEGGDIEMAETRPAELPGSVTGGDADEEEKEGEGVQENLQEQLSQALAEADALRSRAVDAEAKAAEEADALRSRAVDAEAKAAEADALRSRAVDAE</sequence>
<dbReference type="SUPFAM" id="SSF101898">
    <property type="entry name" value="NHL repeat"/>
    <property type="match status" value="1"/>
</dbReference>
<dbReference type="InterPro" id="IPR011641">
    <property type="entry name" value="Tyr-kin_ephrin_A/B_rcpt-like"/>
</dbReference>
<dbReference type="Pfam" id="PF07699">
    <property type="entry name" value="Ephrin_rec_like"/>
    <property type="match status" value="1"/>
</dbReference>
<evidence type="ECO:0000259" key="3">
    <source>
        <dbReference type="Pfam" id="PF07699"/>
    </source>
</evidence>
<keyword evidence="2" id="KW-0812">Transmembrane</keyword>
<evidence type="ECO:0000313" key="5">
    <source>
        <dbReference type="Proteomes" id="UP001165060"/>
    </source>
</evidence>
<feature type="domain" description="Tyrosine-protein kinase ephrin type A/B receptor-like" evidence="3">
    <location>
        <begin position="70"/>
        <end position="117"/>
    </location>
</feature>
<accession>A0ABQ6M5J9</accession>
<feature type="compositionally biased region" description="Gly residues" evidence="1">
    <location>
        <begin position="1171"/>
        <end position="1180"/>
    </location>
</feature>
<dbReference type="Gene3D" id="2.10.50.10">
    <property type="entry name" value="Tumor Necrosis Factor Receptor, subunit A, domain 2"/>
    <property type="match status" value="1"/>
</dbReference>
<evidence type="ECO:0000256" key="1">
    <source>
        <dbReference type="SAM" id="MobiDB-lite"/>
    </source>
</evidence>
<feature type="transmembrane region" description="Helical" evidence="2">
    <location>
        <begin position="910"/>
        <end position="930"/>
    </location>
</feature>
<keyword evidence="2" id="KW-0472">Membrane</keyword>
<dbReference type="SMART" id="SM01411">
    <property type="entry name" value="Ephrin_rec_like"/>
    <property type="match status" value="3"/>
</dbReference>
<dbReference type="SUPFAM" id="SSF57184">
    <property type="entry name" value="Growth factor receptor domain"/>
    <property type="match status" value="1"/>
</dbReference>
<keyword evidence="2" id="KW-1133">Transmembrane helix</keyword>
<feature type="compositionally biased region" description="Basic and acidic residues" evidence="1">
    <location>
        <begin position="1228"/>
        <end position="1273"/>
    </location>
</feature>
<dbReference type="EMBL" id="BRYB01002459">
    <property type="protein sequence ID" value="GMI19877.1"/>
    <property type="molecule type" value="Genomic_DNA"/>
</dbReference>
<protein>
    <recommendedName>
        <fullName evidence="3">Tyrosine-protein kinase ephrin type A/B receptor-like domain-containing protein</fullName>
    </recommendedName>
</protein>
<proteinExistence type="predicted"/>
<dbReference type="PANTHER" id="PTHR46967:SF2">
    <property type="entry name" value="SUSHI, VON WILLEBRAND FACTOR TYPE A, EGF AND PENTRAXIN DOMAIN-CONTAINING PROTEIN 1-LIKE"/>
    <property type="match status" value="1"/>
</dbReference>
<evidence type="ECO:0000313" key="4">
    <source>
        <dbReference type="EMBL" id="GMI19877.1"/>
    </source>
</evidence>